<organism evidence="1 2">
    <name type="scientific">Zalerion maritima</name>
    <dbReference type="NCBI Taxonomy" id="339359"/>
    <lineage>
        <taxon>Eukaryota</taxon>
        <taxon>Fungi</taxon>
        <taxon>Dikarya</taxon>
        <taxon>Ascomycota</taxon>
        <taxon>Pezizomycotina</taxon>
        <taxon>Sordariomycetes</taxon>
        <taxon>Lulworthiomycetidae</taxon>
        <taxon>Lulworthiales</taxon>
        <taxon>Lulworthiaceae</taxon>
        <taxon>Zalerion</taxon>
    </lineage>
</organism>
<name>A0AAD5RGI5_9PEZI</name>
<accession>A0AAD5RGI5</accession>
<evidence type="ECO:0000313" key="1">
    <source>
        <dbReference type="EMBL" id="KAJ2893058.1"/>
    </source>
</evidence>
<gene>
    <name evidence="1" type="ORF">MKZ38_009078</name>
</gene>
<dbReference type="AlphaFoldDB" id="A0AAD5RGI5"/>
<keyword evidence="2" id="KW-1185">Reference proteome</keyword>
<dbReference type="EMBL" id="JAKWBI020000667">
    <property type="protein sequence ID" value="KAJ2893058.1"/>
    <property type="molecule type" value="Genomic_DNA"/>
</dbReference>
<dbReference type="Proteomes" id="UP001201980">
    <property type="component" value="Unassembled WGS sequence"/>
</dbReference>
<reference evidence="1" key="1">
    <citation type="submission" date="2022-07" db="EMBL/GenBank/DDBJ databases">
        <title>Draft genome sequence of Zalerion maritima ATCC 34329, a (micro)plastics degrading marine fungus.</title>
        <authorList>
            <person name="Paco A."/>
            <person name="Goncalves M.F.M."/>
            <person name="Rocha-Santos T.A.P."/>
            <person name="Alves A."/>
        </authorList>
    </citation>
    <scope>NUCLEOTIDE SEQUENCE</scope>
    <source>
        <strain evidence="1">ATCC 34329</strain>
    </source>
</reference>
<proteinExistence type="predicted"/>
<protein>
    <submittedName>
        <fullName evidence="1">Uncharacterized protein</fullName>
    </submittedName>
</protein>
<comment type="caution">
    <text evidence="1">The sequence shown here is derived from an EMBL/GenBank/DDBJ whole genome shotgun (WGS) entry which is preliminary data.</text>
</comment>
<sequence>MRVNAGLNKQRVVDKQTGVIVLEKSSCDPQKPCSGGWAVSHLRWQTSTTRSAKLKFHGWLCQWVLLEGVVWVFGATARLTSFAGSGKEKTVEQWGTEE</sequence>
<evidence type="ECO:0000313" key="2">
    <source>
        <dbReference type="Proteomes" id="UP001201980"/>
    </source>
</evidence>